<evidence type="ECO:0000313" key="1">
    <source>
        <dbReference type="EMBL" id="PWN46846.1"/>
    </source>
</evidence>
<organism evidence="1 2">
    <name type="scientific">Violaceomyces palustris</name>
    <dbReference type="NCBI Taxonomy" id="1673888"/>
    <lineage>
        <taxon>Eukaryota</taxon>
        <taxon>Fungi</taxon>
        <taxon>Dikarya</taxon>
        <taxon>Basidiomycota</taxon>
        <taxon>Ustilaginomycotina</taxon>
        <taxon>Ustilaginomycetes</taxon>
        <taxon>Violaceomycetales</taxon>
        <taxon>Violaceomycetaceae</taxon>
        <taxon>Violaceomyces</taxon>
    </lineage>
</organism>
<dbReference type="EMBL" id="KZ820674">
    <property type="protein sequence ID" value="PWN46846.1"/>
    <property type="molecule type" value="Genomic_DNA"/>
</dbReference>
<name>A0ACD0NLZ8_9BASI</name>
<keyword evidence="2" id="KW-1185">Reference proteome</keyword>
<reference evidence="1 2" key="1">
    <citation type="journal article" date="2018" name="Mol. Biol. Evol.">
        <title>Broad Genomic Sampling Reveals a Smut Pathogenic Ancestry of the Fungal Clade Ustilaginomycotina.</title>
        <authorList>
            <person name="Kijpornyongpan T."/>
            <person name="Mondo S.J."/>
            <person name="Barry K."/>
            <person name="Sandor L."/>
            <person name="Lee J."/>
            <person name="Lipzen A."/>
            <person name="Pangilinan J."/>
            <person name="LaButti K."/>
            <person name="Hainaut M."/>
            <person name="Henrissat B."/>
            <person name="Grigoriev I.V."/>
            <person name="Spatafora J.W."/>
            <person name="Aime M.C."/>
        </authorList>
    </citation>
    <scope>NUCLEOTIDE SEQUENCE [LARGE SCALE GENOMIC DNA]</scope>
    <source>
        <strain evidence="1 2">SA 807</strain>
    </source>
</reference>
<evidence type="ECO:0000313" key="2">
    <source>
        <dbReference type="Proteomes" id="UP000245626"/>
    </source>
</evidence>
<sequence>MGRGKITNAYVLTALACVGGLLFGFDIASMSAILATPNYLVYFSNTEVTECNDRPGALCSTGPDSDLQGGITASMAGGSFLGALVSGALTDLFGRRAAIFISCCVWVIGSVITCAAQNVAMLIVGRILCGACVGIASAQVPVYLSELAPSHIRGRLVGCQQWAITWGICIFYYISYGCSFIGTRIGGEQDGRGTASFRTPWGIQMIPAIVLMCFIPFMPESPRWLASKGRWDQALEVLADVHAKGDKNSPTVLAEFKEIQTNIEEESKDGSGYLDLFRNGYAWRTHIAMFTQIWSQLTGMNVMMYYINYVFNMAGISGNTALLSSSIQYVINVVMTVPALLYLDRWGRRPTLMIGSTLMTIWLFGVAGLMANYGEYYQPNPALGDPDVVRWKVDGPASKAIIAFSFLFVASFAPTWGPVSWCLPPELFGTRLRGKAVSIATSCNWIFNFALSYFVPPAFKNIQWQSYVIFGCFTVAMTIHVFLAFPETASTTLEEVDEIFNSGIPAWRTRSLAKANKLERLAQEIAQGGEGADNLQFRSRPSDQSPSTEEKERKLEA</sequence>
<keyword evidence="1" id="KW-0762">Sugar transport</keyword>
<dbReference type="Proteomes" id="UP000245626">
    <property type="component" value="Unassembled WGS sequence"/>
</dbReference>
<proteinExistence type="predicted"/>
<gene>
    <name evidence="1" type="ORF">IE53DRAFT_288495</name>
</gene>
<keyword evidence="1" id="KW-0813">Transport</keyword>
<accession>A0ACD0NLZ8</accession>
<protein>
    <submittedName>
        <fullName evidence="1">High-affinity glucose transporter</fullName>
    </submittedName>
</protein>